<dbReference type="Gene3D" id="1.20.5.4130">
    <property type="match status" value="1"/>
</dbReference>
<feature type="domain" description="Disease resistance N-terminal" evidence="7">
    <location>
        <begin position="6"/>
        <end position="88"/>
    </location>
</feature>
<evidence type="ECO:0000256" key="4">
    <source>
        <dbReference type="ARBA" id="ARBA00022741"/>
    </source>
</evidence>
<gene>
    <name evidence="8" type="ORF">H5410_048650</name>
</gene>
<proteinExistence type="inferred from homology"/>
<evidence type="ECO:0000256" key="3">
    <source>
        <dbReference type="ARBA" id="ARBA00022737"/>
    </source>
</evidence>
<reference evidence="8 9" key="1">
    <citation type="submission" date="2020-09" db="EMBL/GenBank/DDBJ databases">
        <title>De no assembly of potato wild relative species, Solanum commersonii.</title>
        <authorList>
            <person name="Cho K."/>
        </authorList>
    </citation>
    <scope>NUCLEOTIDE SEQUENCE [LARGE SCALE GENOMIC DNA]</scope>
    <source>
        <strain evidence="8">LZ3.2</strain>
        <tissue evidence="8">Leaf</tissue>
    </source>
</reference>
<dbReference type="Pfam" id="PF18052">
    <property type="entry name" value="Rx_N"/>
    <property type="match status" value="1"/>
</dbReference>
<dbReference type="InterPro" id="IPR041118">
    <property type="entry name" value="Rx_N"/>
</dbReference>
<sequence length="165" mass="18810">MAEAAIIAKAISKITEQGIFLYGVDEQVSELVTELGRMRAFLKDIDRRRQRGEVVRNWSVEVMDLAQDAEGIVEKFAAEVKQRSNRENTAYCFCTMLPNIVKDVVARYKIGWDIGKINKKIESLRESLRTYGIVLHDTNEGETSIIREEELESGAMVLRDGEINR</sequence>
<keyword evidence="5" id="KW-0611">Plant defense</keyword>
<evidence type="ECO:0000256" key="6">
    <source>
        <dbReference type="ARBA" id="ARBA00022840"/>
    </source>
</evidence>
<keyword evidence="6" id="KW-0067">ATP-binding</keyword>
<keyword evidence="4" id="KW-0547">Nucleotide-binding</keyword>
<protein>
    <recommendedName>
        <fullName evidence="7">Disease resistance N-terminal domain-containing protein</fullName>
    </recommendedName>
</protein>
<organism evidence="8 9">
    <name type="scientific">Solanum commersonii</name>
    <name type="common">Commerson's wild potato</name>
    <name type="synonym">Commerson's nightshade</name>
    <dbReference type="NCBI Taxonomy" id="4109"/>
    <lineage>
        <taxon>Eukaryota</taxon>
        <taxon>Viridiplantae</taxon>
        <taxon>Streptophyta</taxon>
        <taxon>Embryophyta</taxon>
        <taxon>Tracheophyta</taxon>
        <taxon>Spermatophyta</taxon>
        <taxon>Magnoliopsida</taxon>
        <taxon>eudicotyledons</taxon>
        <taxon>Gunneridae</taxon>
        <taxon>Pentapetalae</taxon>
        <taxon>asterids</taxon>
        <taxon>lamiids</taxon>
        <taxon>Solanales</taxon>
        <taxon>Solanaceae</taxon>
        <taxon>Solanoideae</taxon>
        <taxon>Solaneae</taxon>
        <taxon>Solanum</taxon>
    </lineage>
</organism>
<dbReference type="OrthoDB" id="4325201at2759"/>
<dbReference type="GO" id="GO:0005524">
    <property type="term" value="F:ATP binding"/>
    <property type="evidence" value="ECO:0007669"/>
    <property type="project" value="UniProtKB-KW"/>
</dbReference>
<name>A0A9J5XMD6_SOLCO</name>
<keyword evidence="3" id="KW-0677">Repeat</keyword>
<comment type="similarity">
    <text evidence="1">Belongs to the disease resistance NB-LRR family.</text>
</comment>
<dbReference type="GO" id="GO:0006952">
    <property type="term" value="P:defense response"/>
    <property type="evidence" value="ECO:0007669"/>
    <property type="project" value="UniProtKB-KW"/>
</dbReference>
<evidence type="ECO:0000256" key="5">
    <source>
        <dbReference type="ARBA" id="ARBA00022821"/>
    </source>
</evidence>
<accession>A0A9J5XMD6</accession>
<dbReference type="EMBL" id="JACXVP010000009">
    <property type="protein sequence ID" value="KAG5588216.1"/>
    <property type="molecule type" value="Genomic_DNA"/>
</dbReference>
<evidence type="ECO:0000313" key="8">
    <source>
        <dbReference type="EMBL" id="KAG5588216.1"/>
    </source>
</evidence>
<evidence type="ECO:0000259" key="7">
    <source>
        <dbReference type="Pfam" id="PF18052"/>
    </source>
</evidence>
<dbReference type="InterPro" id="IPR038005">
    <property type="entry name" value="RX-like_CC"/>
</dbReference>
<comment type="caution">
    <text evidence="8">The sequence shown here is derived from an EMBL/GenBank/DDBJ whole genome shotgun (WGS) entry which is preliminary data.</text>
</comment>
<dbReference type="Proteomes" id="UP000824120">
    <property type="component" value="Chromosome 9"/>
</dbReference>
<keyword evidence="9" id="KW-1185">Reference proteome</keyword>
<evidence type="ECO:0000256" key="1">
    <source>
        <dbReference type="ARBA" id="ARBA00008894"/>
    </source>
</evidence>
<dbReference type="CDD" id="cd14798">
    <property type="entry name" value="RX-CC_like"/>
    <property type="match status" value="1"/>
</dbReference>
<evidence type="ECO:0000313" key="9">
    <source>
        <dbReference type="Proteomes" id="UP000824120"/>
    </source>
</evidence>
<evidence type="ECO:0000256" key="2">
    <source>
        <dbReference type="ARBA" id="ARBA00022614"/>
    </source>
</evidence>
<keyword evidence="2" id="KW-0433">Leucine-rich repeat</keyword>
<dbReference type="AlphaFoldDB" id="A0A9J5XMD6"/>